<dbReference type="GO" id="GO:0004601">
    <property type="term" value="F:peroxidase activity"/>
    <property type="evidence" value="ECO:0007669"/>
    <property type="project" value="UniProtKB-KW"/>
</dbReference>
<organism evidence="6">
    <name type="scientific">Streptomyces pristinaespiralis</name>
    <dbReference type="NCBI Taxonomy" id="38300"/>
    <lineage>
        <taxon>Bacteria</taxon>
        <taxon>Bacillati</taxon>
        <taxon>Actinomycetota</taxon>
        <taxon>Actinomycetes</taxon>
        <taxon>Kitasatosporales</taxon>
        <taxon>Streptomycetaceae</taxon>
        <taxon>Streptomyces</taxon>
    </lineage>
</organism>
<dbReference type="GO" id="GO:0034599">
    <property type="term" value="P:cellular response to oxidative stress"/>
    <property type="evidence" value="ECO:0007669"/>
    <property type="project" value="TreeGrafter"/>
</dbReference>
<evidence type="ECO:0000256" key="3">
    <source>
        <dbReference type="ARBA" id="ARBA00023002"/>
    </source>
</evidence>
<dbReference type="InterPro" id="IPR036249">
    <property type="entry name" value="Thioredoxin-like_sf"/>
</dbReference>
<dbReference type="PROSITE" id="PS51355">
    <property type="entry name" value="GLUTATHIONE_PEROXID_3"/>
    <property type="match status" value="1"/>
</dbReference>
<evidence type="ECO:0000256" key="2">
    <source>
        <dbReference type="ARBA" id="ARBA00022559"/>
    </source>
</evidence>
<comment type="similarity">
    <text evidence="1 4">Belongs to the glutathione peroxidase family.</text>
</comment>
<feature type="compositionally biased region" description="Basic residues" evidence="5">
    <location>
        <begin position="76"/>
        <end position="96"/>
    </location>
</feature>
<dbReference type="STRING" id="38300.SPRI_6342"/>
<evidence type="ECO:0000256" key="4">
    <source>
        <dbReference type="RuleBase" id="RU000499"/>
    </source>
</evidence>
<evidence type="ECO:0000256" key="5">
    <source>
        <dbReference type="SAM" id="MobiDB-lite"/>
    </source>
</evidence>
<dbReference type="InterPro" id="IPR000889">
    <property type="entry name" value="Glutathione_peroxidase"/>
</dbReference>
<dbReference type="SUPFAM" id="SSF52833">
    <property type="entry name" value="Thioredoxin-like"/>
    <property type="match status" value="1"/>
</dbReference>
<dbReference type="PRINTS" id="PR01011">
    <property type="entry name" value="GLUTPROXDASE"/>
</dbReference>
<reference evidence="6 7" key="1">
    <citation type="submission" date="2015-08" db="EMBL/GenBank/DDBJ databases">
        <title>Genome sequence of the pristinamycin over-producing bacterium Streptomyces pristinaespiralis HCCB10218.</title>
        <authorList>
            <person name="Tian J."/>
            <person name="Yang J."/>
            <person name="Li L."/>
            <person name="Ruan L."/>
            <person name="Wei W."/>
            <person name="Zheng G."/>
            <person name="Wei Z."/>
            <person name="Yang S."/>
            <person name="Ge M."/>
            <person name="Jiang W."/>
            <person name="Lu Y."/>
        </authorList>
    </citation>
    <scope>NUCLEOTIDE SEQUENCE [LARGE SCALE GENOMIC DNA]</scope>
    <source>
        <strain evidence="6 7">HCCB 10218</strain>
    </source>
</reference>
<dbReference type="KEGG" id="spri:SPRI_6342"/>
<dbReference type="Proteomes" id="UP000060513">
    <property type="component" value="Chromosome"/>
</dbReference>
<feature type="region of interest" description="Disordered" evidence="5">
    <location>
        <begin position="66"/>
        <end position="96"/>
    </location>
</feature>
<evidence type="ECO:0000313" key="7">
    <source>
        <dbReference type="Proteomes" id="UP000060513"/>
    </source>
</evidence>
<evidence type="ECO:0000313" key="6">
    <source>
        <dbReference type="EMBL" id="ALC24648.1"/>
    </source>
</evidence>
<dbReference type="EMBL" id="CP011340">
    <property type="protein sequence ID" value="ALC24648.1"/>
    <property type="molecule type" value="Genomic_DNA"/>
</dbReference>
<name>A0A0M5IV43_STRPR</name>
<protein>
    <recommendedName>
        <fullName evidence="4">Glutathione peroxidase</fullName>
    </recommendedName>
</protein>
<proteinExistence type="inferred from homology"/>
<dbReference type="PANTHER" id="PTHR11592:SF78">
    <property type="entry name" value="GLUTATHIONE PEROXIDASE"/>
    <property type="match status" value="1"/>
</dbReference>
<keyword evidence="2 4" id="KW-0575">Peroxidase</keyword>
<gene>
    <name evidence="6" type="ORF">SPRI_6342</name>
</gene>
<dbReference type="Gene3D" id="3.40.30.10">
    <property type="entry name" value="Glutaredoxin"/>
    <property type="match status" value="1"/>
</dbReference>
<evidence type="ECO:0000256" key="1">
    <source>
        <dbReference type="ARBA" id="ARBA00006926"/>
    </source>
</evidence>
<sequence>MTLYDIPLRTLSGEATSLGDYRDQAVLVVNVASKCGLTPQYAGLERLQKEYGDRGFTVLGVPCNQFGGQEPGSARRSPRSARRRTGCPSRCWRRRT</sequence>
<keyword evidence="3 4" id="KW-0560">Oxidoreductase</keyword>
<dbReference type="PANTHER" id="PTHR11592">
    <property type="entry name" value="GLUTATHIONE PEROXIDASE"/>
    <property type="match status" value="1"/>
</dbReference>
<accession>A0A0M5IV43</accession>
<dbReference type="PROSITE" id="PS00460">
    <property type="entry name" value="GLUTATHIONE_PEROXID_1"/>
    <property type="match status" value="1"/>
</dbReference>
<dbReference type="InterPro" id="IPR029759">
    <property type="entry name" value="GPX_AS"/>
</dbReference>
<dbReference type="AlphaFoldDB" id="A0A0M5IV43"/>
<dbReference type="PATRIC" id="fig|38300.4.peg.6631"/>
<dbReference type="Pfam" id="PF00255">
    <property type="entry name" value="GSHPx"/>
    <property type="match status" value="1"/>
</dbReference>